<keyword evidence="1" id="KW-1185">Reference proteome</keyword>
<sequence>MKRVVSNKHRPQNNSSACFSTSKRLKIFVAFQTSEVHSTPIITGITSAKEEAEKQKCLSVAASREKLESIIPTTMDAAIVE</sequence>
<dbReference type="AlphaFoldDB" id="A0AAJ7W125"/>
<accession>A0AAJ7W125</accession>
<evidence type="ECO:0000313" key="2">
    <source>
        <dbReference type="RefSeq" id="XP_024940102.1"/>
    </source>
</evidence>
<dbReference type="RefSeq" id="XP_024940102.1">
    <property type="nucleotide sequence ID" value="XM_025084334.1"/>
</dbReference>
<proteinExistence type="predicted"/>
<organism evidence="1 2">
    <name type="scientific">Cephus cinctus</name>
    <name type="common">Wheat stem sawfly</name>
    <dbReference type="NCBI Taxonomy" id="211228"/>
    <lineage>
        <taxon>Eukaryota</taxon>
        <taxon>Metazoa</taxon>
        <taxon>Ecdysozoa</taxon>
        <taxon>Arthropoda</taxon>
        <taxon>Hexapoda</taxon>
        <taxon>Insecta</taxon>
        <taxon>Pterygota</taxon>
        <taxon>Neoptera</taxon>
        <taxon>Endopterygota</taxon>
        <taxon>Hymenoptera</taxon>
        <taxon>Cephoidea</taxon>
        <taxon>Cephidae</taxon>
        <taxon>Cephus</taxon>
    </lineage>
</organism>
<dbReference type="Proteomes" id="UP000694920">
    <property type="component" value="Unplaced"/>
</dbReference>
<dbReference type="KEGG" id="ccin:107267131"/>
<dbReference type="GeneID" id="107267131"/>
<gene>
    <name evidence="2" type="primary">LOC107267131</name>
</gene>
<protein>
    <submittedName>
        <fullName evidence="2">Uncharacterized protein LOC107267131 isoform X1</fullName>
    </submittedName>
</protein>
<evidence type="ECO:0000313" key="1">
    <source>
        <dbReference type="Proteomes" id="UP000694920"/>
    </source>
</evidence>
<name>A0AAJ7W125_CEPCN</name>
<reference evidence="2" key="1">
    <citation type="submission" date="2025-08" db="UniProtKB">
        <authorList>
            <consortium name="RefSeq"/>
        </authorList>
    </citation>
    <scope>IDENTIFICATION</scope>
</reference>